<keyword evidence="6" id="KW-0472">Membrane</keyword>
<proteinExistence type="predicted"/>
<dbReference type="KEGG" id="aarc:G127AT_14155"/>
<evidence type="ECO:0000256" key="2">
    <source>
        <dbReference type="ARBA" id="ARBA00022475"/>
    </source>
</evidence>
<evidence type="ECO:0000256" key="6">
    <source>
        <dbReference type="ARBA" id="ARBA00023136"/>
    </source>
</evidence>
<dbReference type="InterPro" id="IPR008995">
    <property type="entry name" value="Mo/tungstate-bd_C_term_dom"/>
</dbReference>
<dbReference type="PROSITE" id="PS50893">
    <property type="entry name" value="ABC_TRANSPORTER_2"/>
    <property type="match status" value="1"/>
</dbReference>
<dbReference type="Gene3D" id="2.40.50.100">
    <property type="match status" value="1"/>
</dbReference>
<keyword evidence="3" id="KW-0547">Nucleotide-binding</keyword>
<dbReference type="SUPFAM" id="SSF50331">
    <property type="entry name" value="MOP-like"/>
    <property type="match status" value="1"/>
</dbReference>
<evidence type="ECO:0000259" key="7">
    <source>
        <dbReference type="PROSITE" id="PS50893"/>
    </source>
</evidence>
<dbReference type="InterPro" id="IPR013611">
    <property type="entry name" value="Transp-assoc_OB_typ2"/>
</dbReference>
<dbReference type="PANTHER" id="PTHR43875">
    <property type="entry name" value="MALTODEXTRIN IMPORT ATP-BINDING PROTEIN MSMX"/>
    <property type="match status" value="1"/>
</dbReference>
<dbReference type="PROSITE" id="PS00211">
    <property type="entry name" value="ABC_TRANSPORTER_1"/>
    <property type="match status" value="1"/>
</dbReference>
<evidence type="ECO:0000256" key="4">
    <source>
        <dbReference type="ARBA" id="ARBA00022840"/>
    </source>
</evidence>
<dbReference type="InterPro" id="IPR003439">
    <property type="entry name" value="ABC_transporter-like_ATP-bd"/>
</dbReference>
<evidence type="ECO:0000256" key="1">
    <source>
        <dbReference type="ARBA" id="ARBA00022448"/>
    </source>
</evidence>
<reference evidence="8" key="1">
    <citation type="submission" date="2021-03" db="EMBL/GenBank/DDBJ databases">
        <title>Agromyces archimandritus sp. nov., isolated from the cockroach Archimandrita tessellata.</title>
        <authorList>
            <person name="Guzman J."/>
            <person name="Ortuzar M."/>
            <person name="Poehlein A."/>
            <person name="Daniel R."/>
            <person name="Trujillo M."/>
            <person name="Vilcinskas A."/>
        </authorList>
    </citation>
    <scope>NUCLEOTIDE SEQUENCE</scope>
    <source>
        <strain evidence="8">G127AT</strain>
    </source>
</reference>
<dbReference type="GO" id="GO:0055052">
    <property type="term" value="C:ATP-binding cassette (ABC) transporter complex, substrate-binding subunit-containing"/>
    <property type="evidence" value="ECO:0007669"/>
    <property type="project" value="TreeGrafter"/>
</dbReference>
<organism evidence="8 9">
    <name type="scientific">Agromyces archimandritae</name>
    <dbReference type="NCBI Taxonomy" id="2781962"/>
    <lineage>
        <taxon>Bacteria</taxon>
        <taxon>Bacillati</taxon>
        <taxon>Actinomycetota</taxon>
        <taxon>Actinomycetes</taxon>
        <taxon>Micrococcales</taxon>
        <taxon>Microbacteriaceae</taxon>
        <taxon>Agromyces</taxon>
    </lineage>
</organism>
<dbReference type="InterPro" id="IPR017871">
    <property type="entry name" value="ABC_transporter-like_CS"/>
</dbReference>
<name>A0A975FNR6_9MICO</name>
<dbReference type="Proteomes" id="UP000671914">
    <property type="component" value="Chromosome"/>
</dbReference>
<keyword evidence="4 8" id="KW-0067">ATP-binding</keyword>
<dbReference type="InterPro" id="IPR047641">
    <property type="entry name" value="ABC_transpr_MalK/UgpC-like"/>
</dbReference>
<dbReference type="Pfam" id="PF08402">
    <property type="entry name" value="TOBE_2"/>
    <property type="match status" value="1"/>
</dbReference>
<dbReference type="GO" id="GO:0016887">
    <property type="term" value="F:ATP hydrolysis activity"/>
    <property type="evidence" value="ECO:0007669"/>
    <property type="project" value="InterPro"/>
</dbReference>
<dbReference type="PANTHER" id="PTHR43875:SF15">
    <property type="entry name" value="TREHALOSE IMPORT ATP-BINDING PROTEIN SUGC"/>
    <property type="match status" value="1"/>
</dbReference>
<evidence type="ECO:0000313" key="9">
    <source>
        <dbReference type="Proteomes" id="UP000671914"/>
    </source>
</evidence>
<feature type="domain" description="ABC transporter" evidence="7">
    <location>
        <begin position="4"/>
        <end position="240"/>
    </location>
</feature>
<keyword evidence="2" id="KW-1003">Cell membrane</keyword>
<dbReference type="GO" id="GO:0140359">
    <property type="term" value="F:ABC-type transporter activity"/>
    <property type="evidence" value="ECO:0007669"/>
    <property type="project" value="UniProtKB-ARBA"/>
</dbReference>
<dbReference type="Gene3D" id="3.40.50.300">
    <property type="entry name" value="P-loop containing nucleotide triphosphate hydrolases"/>
    <property type="match status" value="1"/>
</dbReference>
<evidence type="ECO:0000313" key="8">
    <source>
        <dbReference type="EMBL" id="QTX04396.1"/>
    </source>
</evidence>
<dbReference type="InterPro" id="IPR003593">
    <property type="entry name" value="AAA+_ATPase"/>
</dbReference>
<gene>
    <name evidence="8" type="ORF">G127AT_14155</name>
</gene>
<evidence type="ECO:0000256" key="3">
    <source>
        <dbReference type="ARBA" id="ARBA00022741"/>
    </source>
</evidence>
<keyword evidence="5" id="KW-1278">Translocase</keyword>
<evidence type="ECO:0000256" key="5">
    <source>
        <dbReference type="ARBA" id="ARBA00022967"/>
    </source>
</evidence>
<dbReference type="FunFam" id="3.40.50.300:FF:000042">
    <property type="entry name" value="Maltose/maltodextrin ABC transporter, ATP-binding protein"/>
    <property type="match status" value="1"/>
</dbReference>
<dbReference type="InterPro" id="IPR027417">
    <property type="entry name" value="P-loop_NTPase"/>
</dbReference>
<dbReference type="SUPFAM" id="SSF52540">
    <property type="entry name" value="P-loop containing nucleoside triphosphate hydrolases"/>
    <property type="match status" value="1"/>
</dbReference>
<keyword evidence="1" id="KW-0813">Transport</keyword>
<dbReference type="EMBL" id="CP071696">
    <property type="protein sequence ID" value="QTX04396.1"/>
    <property type="molecule type" value="Genomic_DNA"/>
</dbReference>
<dbReference type="GO" id="GO:0005524">
    <property type="term" value="F:ATP binding"/>
    <property type="evidence" value="ECO:0007669"/>
    <property type="project" value="UniProtKB-KW"/>
</dbReference>
<accession>A0A975FNR6</accession>
<dbReference type="AlphaFoldDB" id="A0A975FNR6"/>
<keyword evidence="9" id="KW-1185">Reference proteome</keyword>
<dbReference type="SMART" id="SM00382">
    <property type="entry name" value="AAA"/>
    <property type="match status" value="1"/>
</dbReference>
<sequence length="367" mass="39648">MAGVTISSLAKAYGDSTVFDGLDIEVEDGEFLTLLGPSGCGKTTTLRCVAGLEQPNEGRIDIGGDNVFDGTKNRFVQPQHRKIGMVFQNYALWPHLSVAQNVGYPLRMQRVRRSELRSRVEEALSLVSLADYAERPATALSGGQQQRVALARAIVSRPRVLLYDEPLSNLDAKLRGQMRNLLLRLHRLVPTTSVYVTHDQVEAITLSDRIVVMRDGAIEQIGTPREIYTRPANPFVADFLGFDNIVDAEVVDRGAGSGVRVRPSGSDAVFAVGGDGGPAGAERVTLAVRADRLLVDPRPERPGPAAVRATVGYVVYLGDELELGVRIGETRLTARISASALTGGLPVQGDEVWLTIAEEDIVVLPSE</sequence>
<dbReference type="Pfam" id="PF00005">
    <property type="entry name" value="ABC_tran"/>
    <property type="match status" value="1"/>
</dbReference>
<protein>
    <submittedName>
        <fullName evidence="8">ABC transporter ATP-binding protein</fullName>
    </submittedName>
</protein>